<feature type="DNA-binding region" description="H-T-H motif" evidence="4">
    <location>
        <begin position="42"/>
        <end position="61"/>
    </location>
</feature>
<evidence type="ECO:0000256" key="3">
    <source>
        <dbReference type="ARBA" id="ARBA00023163"/>
    </source>
</evidence>
<dbReference type="InterPro" id="IPR009057">
    <property type="entry name" value="Homeodomain-like_sf"/>
</dbReference>
<dbReference type="SUPFAM" id="SSF46689">
    <property type="entry name" value="Homeodomain-like"/>
    <property type="match status" value="1"/>
</dbReference>
<keyword evidence="7" id="KW-1185">Reference proteome</keyword>
<evidence type="ECO:0000313" key="7">
    <source>
        <dbReference type="Proteomes" id="UP000321424"/>
    </source>
</evidence>
<keyword evidence="2 4" id="KW-0238">DNA-binding</keyword>
<proteinExistence type="predicted"/>
<dbReference type="InterPro" id="IPR050109">
    <property type="entry name" value="HTH-type_TetR-like_transc_reg"/>
</dbReference>
<reference evidence="6 7" key="1">
    <citation type="submission" date="2019-07" db="EMBL/GenBank/DDBJ databases">
        <title>Whole genome shotgun sequence of Nocardia ninae NBRC 108245.</title>
        <authorList>
            <person name="Hosoyama A."/>
            <person name="Uohara A."/>
            <person name="Ohji S."/>
            <person name="Ichikawa N."/>
        </authorList>
    </citation>
    <scope>NUCLEOTIDE SEQUENCE [LARGE SCALE GENOMIC DNA]</scope>
    <source>
        <strain evidence="6 7">NBRC 108245</strain>
    </source>
</reference>
<keyword evidence="1" id="KW-0805">Transcription regulation</keyword>
<dbReference type="Proteomes" id="UP000321424">
    <property type="component" value="Unassembled WGS sequence"/>
</dbReference>
<protein>
    <submittedName>
        <fullName evidence="6">TetR family transcriptional regulator</fullName>
    </submittedName>
</protein>
<dbReference type="AlphaFoldDB" id="A0A511MG50"/>
<evidence type="ECO:0000256" key="1">
    <source>
        <dbReference type="ARBA" id="ARBA00023015"/>
    </source>
</evidence>
<dbReference type="Gene3D" id="1.10.357.10">
    <property type="entry name" value="Tetracycline Repressor, domain 2"/>
    <property type="match status" value="1"/>
</dbReference>
<accession>A0A511MG50</accession>
<dbReference type="GO" id="GO:0003700">
    <property type="term" value="F:DNA-binding transcription factor activity"/>
    <property type="evidence" value="ECO:0007669"/>
    <property type="project" value="TreeGrafter"/>
</dbReference>
<dbReference type="PANTHER" id="PTHR30055">
    <property type="entry name" value="HTH-TYPE TRANSCRIPTIONAL REGULATOR RUTR"/>
    <property type="match status" value="1"/>
</dbReference>
<evidence type="ECO:0000259" key="5">
    <source>
        <dbReference type="PROSITE" id="PS50977"/>
    </source>
</evidence>
<dbReference type="Pfam" id="PF00440">
    <property type="entry name" value="TetR_N"/>
    <property type="match status" value="1"/>
</dbReference>
<keyword evidence="3" id="KW-0804">Transcription</keyword>
<sequence length="208" mass="22380">MPPSTRAESPVGLRAQKKRQTLLDLCMAARRLAVERGFDATTVEDVAKVVGVSPRTFFNYYDTKLDALVGPIEEIGTPEARETFIAGGPSGMLMQDLTWLFAASFELEEEVREAISLVVELIKAEPRVLAGFMAAGVRQEALVGELLTARAGEPVSAEFASLATGVMTAITTRAVMSSAEDTTRSMTAAIHEHCAMAARLFDKPDDGN</sequence>
<gene>
    <name evidence="6" type="ORF">NN4_41840</name>
</gene>
<dbReference type="PANTHER" id="PTHR30055:SF234">
    <property type="entry name" value="HTH-TYPE TRANSCRIPTIONAL REGULATOR BETI"/>
    <property type="match status" value="1"/>
</dbReference>
<evidence type="ECO:0000313" key="6">
    <source>
        <dbReference type="EMBL" id="GEM39665.1"/>
    </source>
</evidence>
<dbReference type="GO" id="GO:0000976">
    <property type="term" value="F:transcription cis-regulatory region binding"/>
    <property type="evidence" value="ECO:0007669"/>
    <property type="project" value="TreeGrafter"/>
</dbReference>
<dbReference type="PROSITE" id="PS50977">
    <property type="entry name" value="HTH_TETR_2"/>
    <property type="match status" value="1"/>
</dbReference>
<comment type="caution">
    <text evidence="6">The sequence shown here is derived from an EMBL/GenBank/DDBJ whole genome shotgun (WGS) entry which is preliminary data.</text>
</comment>
<feature type="domain" description="HTH tetR-type" evidence="5">
    <location>
        <begin position="19"/>
        <end position="79"/>
    </location>
</feature>
<dbReference type="RefSeq" id="WP_147133756.1">
    <property type="nucleotide sequence ID" value="NZ_BJXA01000027.1"/>
</dbReference>
<evidence type="ECO:0000256" key="4">
    <source>
        <dbReference type="PROSITE-ProRule" id="PRU00335"/>
    </source>
</evidence>
<organism evidence="6 7">
    <name type="scientific">Nocardia ninae NBRC 108245</name>
    <dbReference type="NCBI Taxonomy" id="1210091"/>
    <lineage>
        <taxon>Bacteria</taxon>
        <taxon>Bacillati</taxon>
        <taxon>Actinomycetota</taxon>
        <taxon>Actinomycetes</taxon>
        <taxon>Mycobacteriales</taxon>
        <taxon>Nocardiaceae</taxon>
        <taxon>Nocardia</taxon>
    </lineage>
</organism>
<dbReference type="OrthoDB" id="4143918at2"/>
<dbReference type="InterPro" id="IPR001647">
    <property type="entry name" value="HTH_TetR"/>
</dbReference>
<name>A0A511MG50_9NOCA</name>
<evidence type="ECO:0000256" key="2">
    <source>
        <dbReference type="ARBA" id="ARBA00023125"/>
    </source>
</evidence>
<dbReference type="EMBL" id="BJXA01000027">
    <property type="protein sequence ID" value="GEM39665.1"/>
    <property type="molecule type" value="Genomic_DNA"/>
</dbReference>